<reference evidence="1 2" key="1">
    <citation type="submission" date="2024-07" db="EMBL/GenBank/DDBJ databases">
        <title>Section-level genome sequencing and comparative genomics of Aspergillus sections Usti and Cavernicolus.</title>
        <authorList>
            <consortium name="Lawrence Berkeley National Laboratory"/>
            <person name="Nybo J.L."/>
            <person name="Vesth T.C."/>
            <person name="Theobald S."/>
            <person name="Frisvad J.C."/>
            <person name="Larsen T.O."/>
            <person name="Kjaerboelling I."/>
            <person name="Rothschild-Mancinelli K."/>
            <person name="Lyhne E.K."/>
            <person name="Kogle M.E."/>
            <person name="Barry K."/>
            <person name="Clum A."/>
            <person name="Na H."/>
            <person name="Ledsgaard L."/>
            <person name="Lin J."/>
            <person name="Lipzen A."/>
            <person name="Kuo A."/>
            <person name="Riley R."/>
            <person name="Mondo S."/>
            <person name="LaButti K."/>
            <person name="Haridas S."/>
            <person name="Pangalinan J."/>
            <person name="Salamov A.A."/>
            <person name="Simmons B.A."/>
            <person name="Magnuson J.K."/>
            <person name="Chen J."/>
            <person name="Drula E."/>
            <person name="Henrissat B."/>
            <person name="Wiebenga A."/>
            <person name="Lubbers R.J."/>
            <person name="Gomes A.C."/>
            <person name="Makela M.R."/>
            <person name="Stajich J."/>
            <person name="Grigoriev I.V."/>
            <person name="Mortensen U.H."/>
            <person name="De vries R.P."/>
            <person name="Baker S.E."/>
            <person name="Andersen M.R."/>
        </authorList>
    </citation>
    <scope>NUCLEOTIDE SEQUENCE [LARGE SCALE GENOMIC DNA]</scope>
    <source>
        <strain evidence="1 2">CBS 600.67</strain>
    </source>
</reference>
<keyword evidence="2" id="KW-1185">Reference proteome</keyword>
<evidence type="ECO:0000313" key="2">
    <source>
        <dbReference type="Proteomes" id="UP001610335"/>
    </source>
</evidence>
<dbReference type="InterPro" id="IPR052058">
    <property type="entry name" value="Alcohol_O-acetyltransferase"/>
</dbReference>
<name>A0ABR4HXP5_9EURO</name>
<accession>A0ABR4HXP5</accession>
<evidence type="ECO:0000313" key="1">
    <source>
        <dbReference type="EMBL" id="KAL2820263.1"/>
    </source>
</evidence>
<organism evidence="1 2">
    <name type="scientific">Aspergillus cavernicola</name>
    <dbReference type="NCBI Taxonomy" id="176166"/>
    <lineage>
        <taxon>Eukaryota</taxon>
        <taxon>Fungi</taxon>
        <taxon>Dikarya</taxon>
        <taxon>Ascomycota</taxon>
        <taxon>Pezizomycotina</taxon>
        <taxon>Eurotiomycetes</taxon>
        <taxon>Eurotiomycetidae</taxon>
        <taxon>Eurotiales</taxon>
        <taxon>Aspergillaceae</taxon>
        <taxon>Aspergillus</taxon>
        <taxon>Aspergillus subgen. Nidulantes</taxon>
    </lineage>
</organism>
<dbReference type="SUPFAM" id="SSF52777">
    <property type="entry name" value="CoA-dependent acyltransferases"/>
    <property type="match status" value="1"/>
</dbReference>
<dbReference type="Proteomes" id="UP001610335">
    <property type="component" value="Unassembled WGS sequence"/>
</dbReference>
<comment type="caution">
    <text evidence="1">The sequence shown here is derived from an EMBL/GenBank/DDBJ whole genome shotgun (WGS) entry which is preliminary data.</text>
</comment>
<proteinExistence type="predicted"/>
<gene>
    <name evidence="1" type="ORF">BDW59DRAFT_174590</name>
</gene>
<dbReference type="PANTHER" id="PTHR28037:SF1">
    <property type="entry name" value="ALCOHOL O-ACETYLTRANSFERASE 1-RELATED"/>
    <property type="match status" value="1"/>
</dbReference>
<dbReference type="InterPro" id="IPR010828">
    <property type="entry name" value="Atf2/Sli1-like"/>
</dbReference>
<dbReference type="PANTHER" id="PTHR28037">
    <property type="entry name" value="ALCOHOL O-ACETYLTRANSFERASE 1-RELATED"/>
    <property type="match status" value="1"/>
</dbReference>
<protein>
    <recommendedName>
        <fullName evidence="3">Alcohol acetyltransferase</fullName>
    </recommendedName>
</protein>
<dbReference type="Pfam" id="PF07247">
    <property type="entry name" value="AATase"/>
    <property type="match status" value="1"/>
</dbReference>
<dbReference type="EMBL" id="JBFXLS010000071">
    <property type="protein sequence ID" value="KAL2820263.1"/>
    <property type="molecule type" value="Genomic_DNA"/>
</dbReference>
<sequence length="486" mass="53239">MASVHELEKLQPLGRLEHVSASCHHLGFFNVGVSAHYKLSESSFPAPFYLRRLIFAAAGDVIRRHRILSAIPVGKDSPDTLFTSLQSVDLDRITTFLKRSHPPGGASGIEDKHLDAVHEEQHNTNFKSEYDTLPFWRLIVLQDIGLESGFTVSFIYHHAIGDGVSGLVFHNAFLDALGVASYKCLFEYSIEGIIEPDENTSLLLPLEQLHPLPTNPVSPSPSATNLKEWTGCPIRTPCKSCWTSLCFSPGTSEAFFQECKEQGAPVTSAVSSILTTALSRILPTTAEALTCIIPVSLHPWLKLPRNVTDSAIGTYINATRVQFTRASSKDIWAGARHASKAINDYLANVSPSGEPYTAVAVFKTISDVSLVFKSLFGKPRDAVFEVTNTGRFSASTTTRTERFFRWQVGKVMFGRSSVVSGAVVTVSVGTGGGGSITVGISWQEGVVEEEIMNKPTESFKKHFDQYQSEPGDATWVCVFFRLGVYI</sequence>
<evidence type="ECO:0008006" key="3">
    <source>
        <dbReference type="Google" id="ProtNLM"/>
    </source>
</evidence>